<proteinExistence type="predicted"/>
<dbReference type="Gene3D" id="3.30.420.280">
    <property type="match status" value="1"/>
</dbReference>
<gene>
    <name evidence="1" type="ORF">UFOVP417_9</name>
</gene>
<accession>A0A6J5M5J5</accession>
<dbReference type="Gene3D" id="3.40.50.300">
    <property type="entry name" value="P-loop containing nucleotide triphosphate hydrolases"/>
    <property type="match status" value="1"/>
</dbReference>
<evidence type="ECO:0000313" key="1">
    <source>
        <dbReference type="EMBL" id="CAB4141432.1"/>
    </source>
</evidence>
<sequence>MMARTKETSDKSVPVAGLNLDFSSSPVIYDFIQSKNFVQGIMGPVGSGKSYGCASKIFIKAVQQKPSPVDNIRYTRWAVVRNSYPMLKTTTIKTWLDLFPEATFGPMLWTPPITHHIRLPARGDAAGIDCEVIFLALDQPKDVRKLLSLELTGAWVNEARELPKAVIDGLTHRVGRYPTKRDGGASWHGIWMDTNPMDDDHWWHRMAEKEKMTGQYAWKFWKQPGGVVPVAVEDLPEMPEANDHIFASGKWWKVNPMAENVHNLPPGYYQQMLLGKNLDWIRCYAGGEYTYVQEGRPVWPEYEDSTMSGDTEIDPTVPIQVGLDFGLTPAATIGQRLPNGRWLIHQEIVTFDMGLERFGHQLLGELNQRYPNHQVMIWGDPAGMARDAIYEVTAFDHLKTLGLRAQPTASNDFKVRREASAAPMQRLIAGKPGLIVNRECKLLRKALAGGYHFKRVAVGAGQERFRDAPNKNEHSHIGDSFGYLMLGGGEYNRMTRAHQLGGRPMGQSSASTDFDVFA</sequence>
<dbReference type="InterPro" id="IPR027417">
    <property type="entry name" value="P-loop_NTPase"/>
</dbReference>
<dbReference type="EMBL" id="LR796393">
    <property type="protein sequence ID" value="CAB4141432.1"/>
    <property type="molecule type" value="Genomic_DNA"/>
</dbReference>
<protein>
    <recommendedName>
        <fullName evidence="2">Terminase-like family</fullName>
    </recommendedName>
</protein>
<organism evidence="1">
    <name type="scientific">uncultured Caudovirales phage</name>
    <dbReference type="NCBI Taxonomy" id="2100421"/>
    <lineage>
        <taxon>Viruses</taxon>
        <taxon>Duplodnaviria</taxon>
        <taxon>Heunggongvirae</taxon>
        <taxon>Uroviricota</taxon>
        <taxon>Caudoviricetes</taxon>
        <taxon>Peduoviridae</taxon>
        <taxon>Maltschvirus</taxon>
        <taxon>Maltschvirus maltsch</taxon>
    </lineage>
</organism>
<name>A0A6J5M5J5_9CAUD</name>
<evidence type="ECO:0008006" key="2">
    <source>
        <dbReference type="Google" id="ProtNLM"/>
    </source>
</evidence>
<reference evidence="1" key="1">
    <citation type="submission" date="2020-04" db="EMBL/GenBank/DDBJ databases">
        <authorList>
            <person name="Chiriac C."/>
            <person name="Salcher M."/>
            <person name="Ghai R."/>
            <person name="Kavagutti S V."/>
        </authorList>
    </citation>
    <scope>NUCLEOTIDE SEQUENCE</scope>
</reference>